<keyword evidence="5" id="KW-0449">Lipoprotein</keyword>
<dbReference type="Proteomes" id="UP000180166">
    <property type="component" value="Chromosome"/>
</dbReference>
<dbReference type="AlphaFoldDB" id="A0A0B8N715"/>
<dbReference type="Proteomes" id="UP000037179">
    <property type="component" value="Unassembled WGS sequence"/>
</dbReference>
<evidence type="ECO:0000256" key="4">
    <source>
        <dbReference type="ARBA" id="ARBA00023139"/>
    </source>
</evidence>
<evidence type="ECO:0000313" key="9">
    <source>
        <dbReference type="EMBL" id="GAP29537.1"/>
    </source>
</evidence>
<evidence type="ECO:0000313" key="10">
    <source>
        <dbReference type="Proteomes" id="UP000037179"/>
    </source>
</evidence>
<reference evidence="9 10" key="2">
    <citation type="journal article" date="2016" name="Genome Announc.">
        <title>Draft Genome Sequence of Erythromycin- and Oxytetracycline-Sensitive Nocardia seriolae Strain U-1 (NBRC 110359).</title>
        <authorList>
            <person name="Imajoh M."/>
            <person name="Sukeda M."/>
            <person name="Shimizu M."/>
            <person name="Yamane J."/>
            <person name="Ohnishi K."/>
            <person name="Oshima S."/>
        </authorList>
    </citation>
    <scope>NUCLEOTIDE SEQUENCE [LARGE SCALE GENOMIC DNA]</scope>
    <source>
        <strain evidence="9 10">U-1</strain>
    </source>
</reference>
<evidence type="ECO:0000256" key="7">
    <source>
        <dbReference type="SAM" id="SignalP"/>
    </source>
</evidence>
<dbReference type="EMBL" id="CP017839">
    <property type="protein sequence ID" value="APB01079.1"/>
    <property type="molecule type" value="Genomic_DNA"/>
</dbReference>
<proteinExistence type="predicted"/>
<organism evidence="9 10">
    <name type="scientific">Nocardia seriolae</name>
    <dbReference type="NCBI Taxonomy" id="37332"/>
    <lineage>
        <taxon>Bacteria</taxon>
        <taxon>Bacillati</taxon>
        <taxon>Actinomycetota</taxon>
        <taxon>Actinomycetes</taxon>
        <taxon>Mycobacteriales</taxon>
        <taxon>Nocardiaceae</taxon>
        <taxon>Nocardia</taxon>
    </lineage>
</organism>
<gene>
    <name evidence="8" type="ORF">NS506_07052</name>
    <name evidence="9" type="ORF">NSK11_contig00058-0031</name>
</gene>
<keyword evidence="3" id="KW-0472">Membrane</keyword>
<evidence type="ECO:0000313" key="8">
    <source>
        <dbReference type="EMBL" id="APB01079.1"/>
    </source>
</evidence>
<dbReference type="KEGG" id="nsr:NS506_07052"/>
<feature type="signal peptide" evidence="7">
    <location>
        <begin position="1"/>
        <end position="18"/>
    </location>
</feature>
<dbReference type="GeneID" id="93369944"/>
<protein>
    <submittedName>
        <fullName evidence="9">Uncharacterized protein</fullName>
    </submittedName>
</protein>
<reference evidence="10" key="1">
    <citation type="submission" date="2015-07" db="EMBL/GenBank/DDBJ databases">
        <title>Nocardia seriolae U-1 whole genome shotgun sequence.</title>
        <authorList>
            <person name="Imajoh M."/>
            <person name="Fukumoto Y."/>
            <person name="Sukeda M."/>
            <person name="Yamane J."/>
            <person name="Yamasaki K."/>
            <person name="Shimizu M."/>
            <person name="Ohnishi K."/>
            <person name="Oshima S."/>
        </authorList>
    </citation>
    <scope>NUCLEOTIDE SEQUENCE [LARGE SCALE GENOMIC DNA]</scope>
    <source>
        <strain evidence="10">U-1</strain>
    </source>
</reference>
<dbReference type="EMBL" id="BBYQ01000058">
    <property type="protein sequence ID" value="GAP29537.1"/>
    <property type="molecule type" value="Genomic_DNA"/>
</dbReference>
<keyword evidence="10" id="KW-1185">Reference proteome</keyword>
<keyword evidence="2 7" id="KW-0732">Signal</keyword>
<dbReference type="RefSeq" id="WP_045437920.1">
    <property type="nucleotide sequence ID" value="NZ_AP017900.1"/>
</dbReference>
<dbReference type="InterPro" id="IPR025971">
    <property type="entry name" value="LppP/LprE"/>
</dbReference>
<feature type="chain" id="PRO_5044541224" evidence="7">
    <location>
        <begin position="19"/>
        <end position="185"/>
    </location>
</feature>
<dbReference type="Pfam" id="PF14041">
    <property type="entry name" value="Lipoprotein_21"/>
    <property type="match status" value="1"/>
</dbReference>
<reference evidence="8 11" key="3">
    <citation type="submission" date="2016-10" db="EMBL/GenBank/DDBJ databases">
        <title>Genome sequence of Nocardia seriolae strain EM150506, isolated from Anguila japonica.</title>
        <authorList>
            <person name="Han H.-J."/>
        </authorList>
    </citation>
    <scope>NUCLEOTIDE SEQUENCE [LARGE SCALE GENOMIC DNA]</scope>
    <source>
        <strain evidence="8 11">EM150506</strain>
    </source>
</reference>
<evidence type="ECO:0000256" key="1">
    <source>
        <dbReference type="ARBA" id="ARBA00022475"/>
    </source>
</evidence>
<dbReference type="PROSITE" id="PS51257">
    <property type="entry name" value="PROKAR_LIPOPROTEIN"/>
    <property type="match status" value="1"/>
</dbReference>
<evidence type="ECO:0000256" key="5">
    <source>
        <dbReference type="ARBA" id="ARBA00023288"/>
    </source>
</evidence>
<evidence type="ECO:0000256" key="2">
    <source>
        <dbReference type="ARBA" id="ARBA00022729"/>
    </source>
</evidence>
<accession>A0A0B8N715</accession>
<dbReference type="OrthoDB" id="4427395at2"/>
<feature type="region of interest" description="Disordered" evidence="6">
    <location>
        <begin position="27"/>
        <end position="46"/>
    </location>
</feature>
<keyword evidence="1" id="KW-1003">Cell membrane</keyword>
<keyword evidence="4" id="KW-0564">Palmitate</keyword>
<evidence type="ECO:0000256" key="3">
    <source>
        <dbReference type="ARBA" id="ARBA00023136"/>
    </source>
</evidence>
<name>A0A0B8N715_9NOCA</name>
<evidence type="ECO:0000313" key="11">
    <source>
        <dbReference type="Proteomes" id="UP000180166"/>
    </source>
</evidence>
<sequence>MRVGAVAAVAAAAGLALAVSGCQDTTTSGGATTTSGGTTAAGQQPAAPAGSGHGLCFDLNSDLARSAIAKLSAPPVGQWQTGQVSENPISSGCDGVLSWMTVNSNVNHPYTHVLFFTGGTYLGTATTDPYMYTMVTAKTSTSLSLTYHWLQADDAMCCPKGGPSVVTFTLKGAKVTADGQFPPHA</sequence>
<evidence type="ECO:0000256" key="6">
    <source>
        <dbReference type="SAM" id="MobiDB-lite"/>
    </source>
</evidence>